<dbReference type="InterPro" id="IPR016181">
    <property type="entry name" value="Acyl_CoA_acyltransferase"/>
</dbReference>
<evidence type="ECO:0000313" key="2">
    <source>
        <dbReference type="EMBL" id="KOO39530.1"/>
    </source>
</evidence>
<keyword evidence="2" id="KW-0808">Transferase</keyword>
<accession>A0A0M0KL65</accession>
<evidence type="ECO:0000259" key="1">
    <source>
        <dbReference type="PROSITE" id="PS51186"/>
    </source>
</evidence>
<dbReference type="Pfam" id="PF13673">
    <property type="entry name" value="Acetyltransf_10"/>
    <property type="match status" value="1"/>
</dbReference>
<dbReference type="PANTHER" id="PTHR13355:SF11">
    <property type="entry name" value="GLUCOSAMINE 6-PHOSPHATE N-ACETYLTRANSFERASE"/>
    <property type="match status" value="1"/>
</dbReference>
<dbReference type="PATRIC" id="fig|136160.3.peg.2872"/>
<dbReference type="CDD" id="cd04301">
    <property type="entry name" value="NAT_SF"/>
    <property type="match status" value="1"/>
</dbReference>
<protein>
    <submittedName>
        <fullName evidence="2">Acetyltransferase</fullName>
    </submittedName>
</protein>
<dbReference type="RefSeq" id="WP_053431477.1">
    <property type="nucleotide sequence ID" value="NZ_CP040441.1"/>
</dbReference>
<sequence length="144" mass="16433">MNVIIAETDQQLEDGFHVRREVFIKEQHVPEEEEIDEYEEEATHFVLYDDQAQPVGAGRLRTISTDVGKIERICIMKQARDTGAGKLLMESIESFAHKVGVHKLKLNAQTHAEGFYERLGFKTVSERFFDAGIPHVTMVKTIES</sequence>
<reference evidence="2" key="1">
    <citation type="submission" date="2015-08" db="EMBL/GenBank/DDBJ databases">
        <title>Complete DNA Sequence of Pseudomonas syringae pv. actinidiae, the Causal Agent of Kiwifruit Canker Disease.</title>
        <authorList>
            <person name="Rikkerink E.H.A."/>
            <person name="Fineran P.C."/>
        </authorList>
    </citation>
    <scope>NUCLEOTIDE SEQUENCE</scope>
    <source>
        <strain evidence="2">DSM 13666</strain>
    </source>
</reference>
<dbReference type="EMBL" id="LILD01000001">
    <property type="protein sequence ID" value="KOO39530.1"/>
    <property type="molecule type" value="Genomic_DNA"/>
</dbReference>
<dbReference type="SUPFAM" id="SSF55729">
    <property type="entry name" value="Acyl-CoA N-acyltransferases (Nat)"/>
    <property type="match status" value="1"/>
</dbReference>
<dbReference type="PANTHER" id="PTHR13355">
    <property type="entry name" value="GLUCOSAMINE 6-PHOSPHATE N-ACETYLTRANSFERASE"/>
    <property type="match status" value="1"/>
</dbReference>
<organism evidence="2">
    <name type="scientific">Halalkalibacterium halodurans</name>
    <name type="common">Bacillus halodurans</name>
    <dbReference type="NCBI Taxonomy" id="86665"/>
    <lineage>
        <taxon>Bacteria</taxon>
        <taxon>Bacillati</taxon>
        <taxon>Bacillota</taxon>
        <taxon>Bacilli</taxon>
        <taxon>Bacillales</taxon>
        <taxon>Bacillaceae</taxon>
        <taxon>Halalkalibacterium (ex Joshi et al. 2022)</taxon>
    </lineage>
</organism>
<name>A0A0M0KL65_ALKHA</name>
<dbReference type="InterPro" id="IPR000182">
    <property type="entry name" value="GNAT_dom"/>
</dbReference>
<dbReference type="InterPro" id="IPR039143">
    <property type="entry name" value="GNPNAT1-like"/>
</dbReference>
<comment type="caution">
    <text evidence="2">The sequence shown here is derived from an EMBL/GenBank/DDBJ whole genome shotgun (WGS) entry which is preliminary data.</text>
</comment>
<dbReference type="GeneID" id="87597066"/>
<feature type="domain" description="N-acetyltransferase" evidence="1">
    <location>
        <begin position="1"/>
        <end position="143"/>
    </location>
</feature>
<dbReference type="PROSITE" id="PS51186">
    <property type="entry name" value="GNAT"/>
    <property type="match status" value="1"/>
</dbReference>
<dbReference type="GO" id="GO:0004343">
    <property type="term" value="F:glucosamine 6-phosphate N-acetyltransferase activity"/>
    <property type="evidence" value="ECO:0007669"/>
    <property type="project" value="TreeGrafter"/>
</dbReference>
<dbReference type="AlphaFoldDB" id="A0A0M0KL65"/>
<dbReference type="Gene3D" id="3.40.630.30">
    <property type="match status" value="1"/>
</dbReference>
<gene>
    <name evidence="2" type="ORF">AMD02_12240</name>
</gene>
<proteinExistence type="predicted"/>